<dbReference type="Pfam" id="PF00440">
    <property type="entry name" value="TetR_N"/>
    <property type="match status" value="1"/>
</dbReference>
<protein>
    <submittedName>
        <fullName evidence="6">TetR family transcriptional regulator</fullName>
    </submittedName>
</protein>
<dbReference type="PANTHER" id="PTHR30055">
    <property type="entry name" value="HTH-TYPE TRANSCRIPTIONAL REGULATOR RUTR"/>
    <property type="match status" value="1"/>
</dbReference>
<dbReference type="EMBL" id="QCYK01000002">
    <property type="protein sequence ID" value="PUZ25955.1"/>
    <property type="molecule type" value="Genomic_DNA"/>
</dbReference>
<dbReference type="Pfam" id="PF13305">
    <property type="entry name" value="TetR_C_33"/>
    <property type="match status" value="1"/>
</dbReference>
<dbReference type="InterPro" id="IPR050109">
    <property type="entry name" value="HTH-type_TetR-like_transc_reg"/>
</dbReference>
<organism evidence="6 7">
    <name type="scientific">Chitinophaga parva</name>
    <dbReference type="NCBI Taxonomy" id="2169414"/>
    <lineage>
        <taxon>Bacteria</taxon>
        <taxon>Pseudomonadati</taxon>
        <taxon>Bacteroidota</taxon>
        <taxon>Chitinophagia</taxon>
        <taxon>Chitinophagales</taxon>
        <taxon>Chitinophagaceae</taxon>
        <taxon>Chitinophaga</taxon>
    </lineage>
</organism>
<evidence type="ECO:0000256" key="1">
    <source>
        <dbReference type="ARBA" id="ARBA00023015"/>
    </source>
</evidence>
<dbReference type="AlphaFoldDB" id="A0A2T7BI44"/>
<accession>A0A2T7BI44</accession>
<keyword evidence="1" id="KW-0805">Transcription regulation</keyword>
<dbReference type="PRINTS" id="PR00455">
    <property type="entry name" value="HTHTETR"/>
</dbReference>
<dbReference type="InterPro" id="IPR001647">
    <property type="entry name" value="HTH_TetR"/>
</dbReference>
<dbReference type="GO" id="GO:0000976">
    <property type="term" value="F:transcription cis-regulatory region binding"/>
    <property type="evidence" value="ECO:0007669"/>
    <property type="project" value="TreeGrafter"/>
</dbReference>
<dbReference type="SUPFAM" id="SSF48498">
    <property type="entry name" value="Tetracyclin repressor-like, C-terminal domain"/>
    <property type="match status" value="1"/>
</dbReference>
<dbReference type="SUPFAM" id="SSF46689">
    <property type="entry name" value="Homeodomain-like"/>
    <property type="match status" value="1"/>
</dbReference>
<dbReference type="InterPro" id="IPR025996">
    <property type="entry name" value="MT1864/Rv1816-like_C"/>
</dbReference>
<dbReference type="RefSeq" id="WP_108687794.1">
    <property type="nucleotide sequence ID" value="NZ_QCYK01000002.1"/>
</dbReference>
<sequence length="209" mass="24156">MGIAERKDRERQEMRTKILEAAAAMFVQDGYEKTSLRGIAEKIEYSVGTIYLYFKDKTEVFHALMTQGFEMLLEKFRQMPCDPEKDPLACLRDIAKLYMSFANDNPAYYDLMFVMRKPMEMVHDEADFQTGTAAFQTLQAIVDACIAKNLIRYDSPEMGALLCWATLHGIISLYIRKRLIMIECKIIDEDKIDEFLDQAVDAYLKAVIK</sequence>
<evidence type="ECO:0000313" key="7">
    <source>
        <dbReference type="Proteomes" id="UP000244450"/>
    </source>
</evidence>
<evidence type="ECO:0000256" key="3">
    <source>
        <dbReference type="ARBA" id="ARBA00023163"/>
    </source>
</evidence>
<keyword evidence="7" id="KW-1185">Reference proteome</keyword>
<evidence type="ECO:0000256" key="2">
    <source>
        <dbReference type="ARBA" id="ARBA00023125"/>
    </source>
</evidence>
<proteinExistence type="predicted"/>
<reference evidence="6 7" key="1">
    <citation type="submission" date="2018-04" db="EMBL/GenBank/DDBJ databases">
        <title>Chitinophaga fuyangensis sp. nov., isolated from soil in a chemical factory.</title>
        <authorList>
            <person name="Chen K."/>
        </authorList>
    </citation>
    <scope>NUCLEOTIDE SEQUENCE [LARGE SCALE GENOMIC DNA]</scope>
    <source>
        <strain evidence="6 7">LY-1</strain>
    </source>
</reference>
<dbReference type="InterPro" id="IPR036271">
    <property type="entry name" value="Tet_transcr_reg_TetR-rel_C_sf"/>
</dbReference>
<feature type="DNA-binding region" description="H-T-H motif" evidence="4">
    <location>
        <begin position="35"/>
        <end position="54"/>
    </location>
</feature>
<dbReference type="PANTHER" id="PTHR30055:SF212">
    <property type="entry name" value="TETR-FAMILY FAMILY TRANSCRIPTIONAL REGULATOR"/>
    <property type="match status" value="1"/>
</dbReference>
<comment type="caution">
    <text evidence="6">The sequence shown here is derived from an EMBL/GenBank/DDBJ whole genome shotgun (WGS) entry which is preliminary data.</text>
</comment>
<dbReference type="Proteomes" id="UP000244450">
    <property type="component" value="Unassembled WGS sequence"/>
</dbReference>
<keyword evidence="3" id="KW-0804">Transcription</keyword>
<keyword evidence="2 4" id="KW-0238">DNA-binding</keyword>
<dbReference type="GO" id="GO:0003700">
    <property type="term" value="F:DNA-binding transcription factor activity"/>
    <property type="evidence" value="ECO:0007669"/>
    <property type="project" value="TreeGrafter"/>
</dbReference>
<evidence type="ECO:0000256" key="4">
    <source>
        <dbReference type="PROSITE-ProRule" id="PRU00335"/>
    </source>
</evidence>
<dbReference type="PROSITE" id="PS50977">
    <property type="entry name" value="HTH_TETR_2"/>
    <property type="match status" value="1"/>
</dbReference>
<evidence type="ECO:0000259" key="5">
    <source>
        <dbReference type="PROSITE" id="PS50977"/>
    </source>
</evidence>
<dbReference type="Gene3D" id="1.10.357.10">
    <property type="entry name" value="Tetracycline Repressor, domain 2"/>
    <property type="match status" value="1"/>
</dbReference>
<evidence type="ECO:0000313" key="6">
    <source>
        <dbReference type="EMBL" id="PUZ25955.1"/>
    </source>
</evidence>
<name>A0A2T7BI44_9BACT</name>
<dbReference type="OrthoDB" id="594604at2"/>
<gene>
    <name evidence="6" type="ORF">DCC81_17065</name>
</gene>
<dbReference type="InterPro" id="IPR009057">
    <property type="entry name" value="Homeodomain-like_sf"/>
</dbReference>
<feature type="domain" description="HTH tetR-type" evidence="5">
    <location>
        <begin position="12"/>
        <end position="72"/>
    </location>
</feature>